<protein>
    <submittedName>
        <fullName evidence="6">Colicin V production protein</fullName>
    </submittedName>
</protein>
<gene>
    <name evidence="6" type="ORF">OMAG_002718</name>
</gene>
<keyword evidence="3 5" id="KW-1133">Transmembrane helix</keyword>
<evidence type="ECO:0000256" key="1">
    <source>
        <dbReference type="ARBA" id="ARBA00004141"/>
    </source>
</evidence>
<organism evidence="6 7">
    <name type="scientific">Candidatus Omnitrophus magneticus</name>
    <dbReference type="NCBI Taxonomy" id="1609969"/>
    <lineage>
        <taxon>Bacteria</taxon>
        <taxon>Pseudomonadati</taxon>
        <taxon>Candidatus Omnitrophota</taxon>
        <taxon>Candidatus Omnitrophus</taxon>
    </lineage>
</organism>
<dbReference type="GO" id="GO:0009403">
    <property type="term" value="P:toxin biosynthetic process"/>
    <property type="evidence" value="ECO:0007669"/>
    <property type="project" value="InterPro"/>
</dbReference>
<feature type="transmembrane region" description="Helical" evidence="5">
    <location>
        <begin position="37"/>
        <end position="54"/>
    </location>
</feature>
<dbReference type="AlphaFoldDB" id="A0A0F0CPH0"/>
<evidence type="ECO:0000256" key="5">
    <source>
        <dbReference type="SAM" id="Phobius"/>
    </source>
</evidence>
<evidence type="ECO:0000256" key="4">
    <source>
        <dbReference type="ARBA" id="ARBA00023136"/>
    </source>
</evidence>
<dbReference type="InterPro" id="IPR003825">
    <property type="entry name" value="Colicin-V_CvpA"/>
</dbReference>
<dbReference type="EMBL" id="JYNY01000588">
    <property type="protein sequence ID" value="KJJ83421.1"/>
    <property type="molecule type" value="Genomic_DNA"/>
</dbReference>
<comment type="caution">
    <text evidence="6">The sequence shown here is derived from an EMBL/GenBank/DDBJ whole genome shotgun (WGS) entry which is preliminary data.</text>
</comment>
<dbReference type="Pfam" id="PF02674">
    <property type="entry name" value="Colicin_V"/>
    <property type="match status" value="1"/>
</dbReference>
<evidence type="ECO:0000313" key="7">
    <source>
        <dbReference type="Proteomes" id="UP000033428"/>
    </source>
</evidence>
<feature type="transmembrane region" description="Helical" evidence="5">
    <location>
        <begin position="74"/>
        <end position="95"/>
    </location>
</feature>
<dbReference type="GO" id="GO:0016020">
    <property type="term" value="C:membrane"/>
    <property type="evidence" value="ECO:0007669"/>
    <property type="project" value="UniProtKB-SubCell"/>
</dbReference>
<accession>A0A0F0CPH0</accession>
<evidence type="ECO:0000256" key="3">
    <source>
        <dbReference type="ARBA" id="ARBA00022989"/>
    </source>
</evidence>
<feature type="transmembrane region" description="Helical" evidence="5">
    <location>
        <begin position="6"/>
        <end position="25"/>
    </location>
</feature>
<dbReference type="Proteomes" id="UP000033428">
    <property type="component" value="Unassembled WGS sequence"/>
</dbReference>
<feature type="transmembrane region" description="Helical" evidence="5">
    <location>
        <begin position="107"/>
        <end position="131"/>
    </location>
</feature>
<keyword evidence="2 5" id="KW-0812">Transmembrane</keyword>
<proteinExistence type="predicted"/>
<comment type="subcellular location">
    <subcellularLocation>
        <location evidence="1">Membrane</location>
        <topology evidence="1">Multi-pass membrane protein</topology>
    </subcellularLocation>
</comment>
<keyword evidence="4 5" id="KW-0472">Membrane</keyword>
<name>A0A0F0CPH0_9BACT</name>
<reference evidence="6 7" key="1">
    <citation type="submission" date="2015-02" db="EMBL/GenBank/DDBJ databases">
        <title>Single-cell genomics of uncultivated deep-branching MTB reveals a conserved set of magnetosome genes.</title>
        <authorList>
            <person name="Kolinko S."/>
            <person name="Richter M."/>
            <person name="Glockner F.O."/>
            <person name="Brachmann A."/>
            <person name="Schuler D."/>
        </authorList>
    </citation>
    <scope>NUCLEOTIDE SEQUENCE [LARGE SCALE GENOMIC DNA]</scope>
    <source>
        <strain evidence="6">SKK-01</strain>
    </source>
</reference>
<keyword evidence="7" id="KW-1185">Reference proteome</keyword>
<evidence type="ECO:0000256" key="2">
    <source>
        <dbReference type="ARBA" id="ARBA00022692"/>
    </source>
</evidence>
<evidence type="ECO:0000313" key="6">
    <source>
        <dbReference type="EMBL" id="KJJ83421.1"/>
    </source>
</evidence>
<sequence>MNMSEIISNIYWLDIFFAVFLLFLLYKSLSSRVIRELILIFMSFVVIIGGLGYYDVLSGKLPDFLKLDLLNFISYFAIIFFSSAIFKFILNFFIPASSDGAGTGEKLLNLVLTIIRAHLIFGMITILFLMVPVASLRNSINNDSKTAKYFVKVNTAMYSWVSVKLSFLEPKAESQILKDMDIK</sequence>